<reference evidence="1 2" key="1">
    <citation type="submission" date="2018-09" db="EMBL/GenBank/DDBJ databases">
        <title>Genome sequencing of strain 6GH32-13.</title>
        <authorList>
            <person name="Weon H.-Y."/>
            <person name="Heo J."/>
            <person name="Kwon S.-W."/>
        </authorList>
    </citation>
    <scope>NUCLEOTIDE SEQUENCE [LARGE SCALE GENOMIC DNA]</scope>
    <source>
        <strain evidence="1 2">5GH32-13</strain>
    </source>
</reference>
<dbReference type="CDD" id="cd02440">
    <property type="entry name" value="AdoMet_MTases"/>
    <property type="match status" value="1"/>
</dbReference>
<keyword evidence="1" id="KW-0808">Transferase</keyword>
<dbReference type="Proteomes" id="UP000263900">
    <property type="component" value="Chromosome"/>
</dbReference>
<evidence type="ECO:0000313" key="2">
    <source>
        <dbReference type="Proteomes" id="UP000263900"/>
    </source>
</evidence>
<evidence type="ECO:0000313" key="1">
    <source>
        <dbReference type="EMBL" id="AXY77100.1"/>
    </source>
</evidence>
<dbReference type="InterPro" id="IPR029063">
    <property type="entry name" value="SAM-dependent_MTases_sf"/>
</dbReference>
<keyword evidence="1" id="KW-0489">Methyltransferase</keyword>
<sequence length="260" mass="29376">MTIERIEPGTAAWTAYYANHIHRYMFALDQIDRQTPALLLDAACGVGYGSNYLASGSQCQVVGVDVSTHALKIANDRFRMAQTEFILDDCCRLEKVSGKGPFDYVISFETLEHLSQPLEFLQLVQKLMRSGGKLIISTPNINVSSPDGNVRWDFHEKEYTAAEFYALLESAGFRDIQLFGQQLNLRGKLKSEVRGDLHQLWSNPFVRAGRWIQRVARGRRFDPVLKETTDDFEIVQFNHPAACDELKMNGPFVLIGVAVK</sequence>
<dbReference type="Gene3D" id="3.40.50.150">
    <property type="entry name" value="Vaccinia Virus protein VP39"/>
    <property type="match status" value="1"/>
</dbReference>
<dbReference type="PANTHER" id="PTHR43861">
    <property type="entry name" value="TRANS-ACONITATE 2-METHYLTRANSFERASE-RELATED"/>
    <property type="match status" value="1"/>
</dbReference>
<proteinExistence type="predicted"/>
<protein>
    <submittedName>
        <fullName evidence="1">Class I SAM-dependent methyltransferase</fullName>
    </submittedName>
</protein>
<dbReference type="SUPFAM" id="SSF53335">
    <property type="entry name" value="S-adenosyl-L-methionine-dependent methyltransferases"/>
    <property type="match status" value="1"/>
</dbReference>
<dbReference type="KEGG" id="pseg:D3H65_25350"/>
<dbReference type="RefSeq" id="WP_119052976.1">
    <property type="nucleotide sequence ID" value="NZ_CP032157.1"/>
</dbReference>
<dbReference type="GO" id="GO:0032259">
    <property type="term" value="P:methylation"/>
    <property type="evidence" value="ECO:0007669"/>
    <property type="project" value="UniProtKB-KW"/>
</dbReference>
<dbReference type="Pfam" id="PF13489">
    <property type="entry name" value="Methyltransf_23"/>
    <property type="match status" value="1"/>
</dbReference>
<dbReference type="OrthoDB" id="3896938at2"/>
<keyword evidence="2" id="KW-1185">Reference proteome</keyword>
<organism evidence="1 2">
    <name type="scientific">Paraflavitalea soli</name>
    <dbReference type="NCBI Taxonomy" id="2315862"/>
    <lineage>
        <taxon>Bacteria</taxon>
        <taxon>Pseudomonadati</taxon>
        <taxon>Bacteroidota</taxon>
        <taxon>Chitinophagia</taxon>
        <taxon>Chitinophagales</taxon>
        <taxon>Chitinophagaceae</taxon>
        <taxon>Paraflavitalea</taxon>
    </lineage>
</organism>
<dbReference type="AlphaFoldDB" id="A0A3B7MVL2"/>
<dbReference type="EMBL" id="CP032157">
    <property type="protein sequence ID" value="AXY77100.1"/>
    <property type="molecule type" value="Genomic_DNA"/>
</dbReference>
<dbReference type="GO" id="GO:0008168">
    <property type="term" value="F:methyltransferase activity"/>
    <property type="evidence" value="ECO:0007669"/>
    <property type="project" value="UniProtKB-KW"/>
</dbReference>
<dbReference type="PANTHER" id="PTHR43861:SF6">
    <property type="entry name" value="METHYLTRANSFERASE TYPE 11"/>
    <property type="match status" value="1"/>
</dbReference>
<name>A0A3B7MVL2_9BACT</name>
<accession>A0A3B7MVL2</accession>
<gene>
    <name evidence="1" type="ORF">D3H65_25350</name>
</gene>